<reference evidence="2 3" key="1">
    <citation type="journal article" date="2014" name="Curr. Biol.">
        <title>The genome of the clonal raider ant Cerapachys biroi.</title>
        <authorList>
            <person name="Oxley P.R."/>
            <person name="Ji L."/>
            <person name="Fetter-Pruneda I."/>
            <person name="McKenzie S.K."/>
            <person name="Li C."/>
            <person name="Hu H."/>
            <person name="Zhang G."/>
            <person name="Kronauer D.J."/>
        </authorList>
    </citation>
    <scope>NUCLEOTIDE SEQUENCE [LARGE SCALE GENOMIC DNA]</scope>
</reference>
<sequence length="416" mass="46792">MFVLKNKLVVSFKWQALFLHHLLQPQVPWHVLLAANSAQSLAASESLGRPSCRFQVGAKYLQVEDTCKSKHLGEEARRREIYTMSQSLRITNISVIDNVQRSVAHDGDDSEKLVRRINIWSAFDAMFQLYGMARSCRFRKRITWRLEYRSLRFNMTGMFFPRQYLRVDSFTIYFDVDSLHNHISVCFEGRKSRAQGGSRFPFSGTGSRSSPPFLSSSSSSLGFVSPVPGVPSGSPYAVPRNAGSQGSKWQDGGPREKERRRGDHLGGAFGGVRCAPRVPVKPTPKKRKEAGRGEQKSGEGRVKVEKEGEERERGRRTVTSSSSTSSSSSSSSEAEVERDKKRTVLGGAGRGCVADEEGEEDREVEASLYGERENEYEKHARERRENPGRERERTRALFSRVPGFSMGGVKTLRLRQ</sequence>
<dbReference type="AlphaFoldDB" id="A0A026WXV7"/>
<dbReference type="Proteomes" id="UP000053097">
    <property type="component" value="Unassembled WGS sequence"/>
</dbReference>
<feature type="compositionally biased region" description="Basic and acidic residues" evidence="1">
    <location>
        <begin position="290"/>
        <end position="315"/>
    </location>
</feature>
<dbReference type="EMBL" id="KK107087">
    <property type="protein sequence ID" value="EZA59979.1"/>
    <property type="molecule type" value="Genomic_DNA"/>
</dbReference>
<gene>
    <name evidence="2" type="ORF">X777_16182</name>
</gene>
<organism evidence="2 3">
    <name type="scientific">Ooceraea biroi</name>
    <name type="common">Clonal raider ant</name>
    <name type="synonym">Cerapachys biroi</name>
    <dbReference type="NCBI Taxonomy" id="2015173"/>
    <lineage>
        <taxon>Eukaryota</taxon>
        <taxon>Metazoa</taxon>
        <taxon>Ecdysozoa</taxon>
        <taxon>Arthropoda</taxon>
        <taxon>Hexapoda</taxon>
        <taxon>Insecta</taxon>
        <taxon>Pterygota</taxon>
        <taxon>Neoptera</taxon>
        <taxon>Endopterygota</taxon>
        <taxon>Hymenoptera</taxon>
        <taxon>Apocrita</taxon>
        <taxon>Aculeata</taxon>
        <taxon>Formicoidea</taxon>
        <taxon>Formicidae</taxon>
        <taxon>Dorylinae</taxon>
        <taxon>Ooceraea</taxon>
    </lineage>
</organism>
<feature type="region of interest" description="Disordered" evidence="1">
    <location>
        <begin position="234"/>
        <end position="394"/>
    </location>
</feature>
<evidence type="ECO:0000313" key="3">
    <source>
        <dbReference type="Proteomes" id="UP000053097"/>
    </source>
</evidence>
<name>A0A026WXV7_OOCBI</name>
<feature type="compositionally biased region" description="Basic and acidic residues" evidence="1">
    <location>
        <begin position="253"/>
        <end position="264"/>
    </location>
</feature>
<feature type="compositionally biased region" description="Low complexity" evidence="1">
    <location>
        <begin position="317"/>
        <end position="333"/>
    </location>
</feature>
<feature type="compositionally biased region" description="Basic and acidic residues" evidence="1">
    <location>
        <begin position="370"/>
        <end position="394"/>
    </location>
</feature>
<protein>
    <submittedName>
        <fullName evidence="2">Uncharacterized protein</fullName>
    </submittedName>
</protein>
<feature type="compositionally biased region" description="Acidic residues" evidence="1">
    <location>
        <begin position="354"/>
        <end position="363"/>
    </location>
</feature>
<accession>A0A026WXV7</accession>
<evidence type="ECO:0000256" key="1">
    <source>
        <dbReference type="SAM" id="MobiDB-lite"/>
    </source>
</evidence>
<keyword evidence="3" id="KW-1185">Reference proteome</keyword>
<evidence type="ECO:0000313" key="2">
    <source>
        <dbReference type="EMBL" id="EZA59979.1"/>
    </source>
</evidence>
<proteinExistence type="predicted"/>